<accession>A0AAW4WZU7</accession>
<organism evidence="2 3">
    <name type="scientific">Halanaerobium polyolivorans</name>
    <dbReference type="NCBI Taxonomy" id="2886943"/>
    <lineage>
        <taxon>Bacteria</taxon>
        <taxon>Bacillati</taxon>
        <taxon>Bacillota</taxon>
        <taxon>Clostridia</taxon>
        <taxon>Halanaerobiales</taxon>
        <taxon>Halanaerobiaceae</taxon>
        <taxon>Halanaerobium</taxon>
    </lineage>
</organism>
<evidence type="ECO:0008006" key="4">
    <source>
        <dbReference type="Google" id="ProtNLM"/>
    </source>
</evidence>
<reference evidence="2 3" key="1">
    <citation type="submission" date="2021-10" db="EMBL/GenBank/DDBJ databases">
        <authorList>
            <person name="Grouzdev D.S."/>
            <person name="Pantiukh K.S."/>
            <person name="Krutkina M.S."/>
        </authorList>
    </citation>
    <scope>NUCLEOTIDE SEQUENCE [LARGE SCALE GENOMIC DNA]</scope>
    <source>
        <strain evidence="2 3">Z-7514</strain>
    </source>
</reference>
<dbReference type="RefSeq" id="WP_229345261.1">
    <property type="nucleotide sequence ID" value="NZ_JAJFAT010000007.1"/>
</dbReference>
<comment type="caution">
    <text evidence="2">The sequence shown here is derived from an EMBL/GenBank/DDBJ whole genome shotgun (WGS) entry which is preliminary data.</text>
</comment>
<keyword evidence="1" id="KW-0732">Signal</keyword>
<gene>
    <name evidence="2" type="ORF">LJ207_06355</name>
</gene>
<dbReference type="AlphaFoldDB" id="A0AAW4WZU7"/>
<evidence type="ECO:0000256" key="1">
    <source>
        <dbReference type="SAM" id="SignalP"/>
    </source>
</evidence>
<feature type="chain" id="PRO_5043969275" description="Outer membrane protein beta-barrel domain-containing protein" evidence="1">
    <location>
        <begin position="24"/>
        <end position="174"/>
    </location>
</feature>
<evidence type="ECO:0000313" key="2">
    <source>
        <dbReference type="EMBL" id="MCC3144939.1"/>
    </source>
</evidence>
<name>A0AAW4WZU7_9FIRM</name>
<evidence type="ECO:0000313" key="3">
    <source>
        <dbReference type="Proteomes" id="UP001199296"/>
    </source>
</evidence>
<protein>
    <recommendedName>
        <fullName evidence="4">Outer membrane protein beta-barrel domain-containing protein</fullName>
    </recommendedName>
</protein>
<dbReference type="Proteomes" id="UP001199296">
    <property type="component" value="Unassembled WGS sequence"/>
</dbReference>
<proteinExistence type="predicted"/>
<feature type="signal peptide" evidence="1">
    <location>
        <begin position="1"/>
        <end position="23"/>
    </location>
</feature>
<sequence>MRKIIVLALTLVLFLSLSTAVGAAELDSVNYILSGDSFDVDAIQIEPEFILDRGHTVKTNFAFDGDDFYLGADMGINLFREEEFKLDLHLMVTNDVDGQSFGKAIGASARTLNPDVNFYWHTYYFIDSDLDNHAHYRGGVDYPISDTVNLDVSIGNFYWDLDSTVLNLGLKFKL</sequence>
<dbReference type="EMBL" id="JAJFAT010000007">
    <property type="protein sequence ID" value="MCC3144939.1"/>
    <property type="molecule type" value="Genomic_DNA"/>
</dbReference>
<keyword evidence="3" id="KW-1185">Reference proteome</keyword>